<evidence type="ECO:0000256" key="8">
    <source>
        <dbReference type="ARBA" id="ARBA00022918"/>
    </source>
</evidence>
<dbReference type="InterPro" id="IPR010661">
    <property type="entry name" value="RVT_thumb"/>
</dbReference>
<gene>
    <name evidence="10" type="ORF">N300_12677</name>
</gene>
<keyword evidence="11" id="KW-1185">Reference proteome</keyword>
<dbReference type="AlphaFoldDB" id="A0A091ICM8"/>
<dbReference type="Pfam" id="PF06817">
    <property type="entry name" value="RVT_thumb"/>
    <property type="match status" value="1"/>
</dbReference>
<organism evidence="10 11">
    <name type="scientific">Calypte anna</name>
    <name type="common">Anna's hummingbird</name>
    <name type="synonym">Archilochus anna</name>
    <dbReference type="NCBI Taxonomy" id="9244"/>
    <lineage>
        <taxon>Eukaryota</taxon>
        <taxon>Metazoa</taxon>
        <taxon>Chordata</taxon>
        <taxon>Craniata</taxon>
        <taxon>Vertebrata</taxon>
        <taxon>Euteleostomi</taxon>
        <taxon>Archelosauria</taxon>
        <taxon>Archosauria</taxon>
        <taxon>Dinosauria</taxon>
        <taxon>Saurischia</taxon>
        <taxon>Theropoda</taxon>
        <taxon>Coelurosauria</taxon>
        <taxon>Aves</taxon>
        <taxon>Neognathae</taxon>
        <taxon>Neoaves</taxon>
        <taxon>Strisores</taxon>
        <taxon>Apodiformes</taxon>
        <taxon>Trochilidae</taxon>
        <taxon>Calypte</taxon>
    </lineage>
</organism>
<dbReference type="Gene3D" id="3.10.10.10">
    <property type="entry name" value="HIV Type 1 Reverse Transcriptase, subunit A, domain 1"/>
    <property type="match status" value="1"/>
</dbReference>
<evidence type="ECO:0000313" key="10">
    <source>
        <dbReference type="EMBL" id="KFP05987.1"/>
    </source>
</evidence>
<evidence type="ECO:0000256" key="5">
    <source>
        <dbReference type="ARBA" id="ARBA00022722"/>
    </source>
</evidence>
<dbReference type="PROSITE" id="PS50878">
    <property type="entry name" value="RT_POL"/>
    <property type="match status" value="1"/>
</dbReference>
<dbReference type="InterPro" id="IPR000477">
    <property type="entry name" value="RT_dom"/>
</dbReference>
<evidence type="ECO:0000256" key="6">
    <source>
        <dbReference type="ARBA" id="ARBA00022759"/>
    </source>
</evidence>
<dbReference type="Gene3D" id="3.30.70.270">
    <property type="match status" value="2"/>
</dbReference>
<dbReference type="GO" id="GO:0035613">
    <property type="term" value="F:RNA stem-loop binding"/>
    <property type="evidence" value="ECO:0007669"/>
    <property type="project" value="TreeGrafter"/>
</dbReference>
<feature type="non-terminal residue" evidence="10">
    <location>
        <position position="259"/>
    </location>
</feature>
<name>A0A091ICM8_CALAN</name>
<proteinExistence type="inferred from homology"/>
<evidence type="ECO:0000259" key="9">
    <source>
        <dbReference type="PROSITE" id="PS50878"/>
    </source>
</evidence>
<sequence>QWPLKRESLLHAHELVQEQVKQGHLRLSTSPWNTPIFVIKKKSGKYRLLHDLRAVNAQMHSMGALQPGLPSPAMLPENWFLLIIDLKDCFFTIALHEDDRQRFAFTLPAINRESPDERYEWTVLPQGMKNSPTLCQLYVNAALQPIRQKWPSTVIYHYMDDILFAQTTKFTDSQKQFLAMQLQQQGLIIATEKIQENSPWHYLGWKITDSIIRPQKLSINIDIANLHDAQRLLGDLQWLRPVVGIPNECLEPLRPLLKG</sequence>
<keyword evidence="8" id="KW-0695">RNA-directed DNA polymerase</keyword>
<keyword evidence="4" id="KW-0548">Nucleotidyltransferase</keyword>
<keyword evidence="5" id="KW-0540">Nuclease</keyword>
<evidence type="ECO:0000256" key="7">
    <source>
        <dbReference type="ARBA" id="ARBA00022801"/>
    </source>
</evidence>
<dbReference type="GO" id="GO:0004523">
    <property type="term" value="F:RNA-DNA hybrid ribonuclease activity"/>
    <property type="evidence" value="ECO:0007669"/>
    <property type="project" value="UniProtKB-EC"/>
</dbReference>
<dbReference type="Proteomes" id="UP000054308">
    <property type="component" value="Unassembled WGS sequence"/>
</dbReference>
<reference evidence="10 11" key="1">
    <citation type="submission" date="2014-04" db="EMBL/GenBank/DDBJ databases">
        <title>Genome evolution of avian class.</title>
        <authorList>
            <person name="Zhang G."/>
            <person name="Li C."/>
        </authorList>
    </citation>
    <scope>NUCLEOTIDE SEQUENCE [LARGE SCALE GENOMIC DNA]</scope>
    <source>
        <strain evidence="10">BGI_N300</strain>
    </source>
</reference>
<dbReference type="EC" id="3.1.26.4" evidence="2"/>
<evidence type="ECO:0000256" key="2">
    <source>
        <dbReference type="ARBA" id="ARBA00012180"/>
    </source>
</evidence>
<dbReference type="Pfam" id="PF00078">
    <property type="entry name" value="RVT_1"/>
    <property type="match status" value="1"/>
</dbReference>
<dbReference type="InterPro" id="IPR043502">
    <property type="entry name" value="DNA/RNA_pol_sf"/>
</dbReference>
<comment type="similarity">
    <text evidence="1">Belongs to the beta type-B retroviral polymerase family. HERV class-II K(HML-2) pol subfamily.</text>
</comment>
<protein>
    <recommendedName>
        <fullName evidence="2">ribonuclease H</fullName>
        <ecNumber evidence="2">3.1.26.4</ecNumber>
    </recommendedName>
</protein>
<dbReference type="SUPFAM" id="SSF56672">
    <property type="entry name" value="DNA/RNA polymerases"/>
    <property type="match status" value="1"/>
</dbReference>
<keyword evidence="3" id="KW-0808">Transferase</keyword>
<accession>A0A091ICM8</accession>
<evidence type="ECO:0000256" key="4">
    <source>
        <dbReference type="ARBA" id="ARBA00022695"/>
    </source>
</evidence>
<dbReference type="PANTHER" id="PTHR41694:SF3">
    <property type="entry name" value="RNA-DIRECTED DNA POLYMERASE-RELATED"/>
    <property type="match status" value="1"/>
</dbReference>
<dbReference type="InterPro" id="IPR043128">
    <property type="entry name" value="Rev_trsase/Diguanyl_cyclase"/>
</dbReference>
<evidence type="ECO:0000256" key="1">
    <source>
        <dbReference type="ARBA" id="ARBA00010879"/>
    </source>
</evidence>
<keyword evidence="7" id="KW-0378">Hydrolase</keyword>
<keyword evidence="6" id="KW-0255">Endonuclease</keyword>
<evidence type="ECO:0000313" key="11">
    <source>
        <dbReference type="Proteomes" id="UP000054308"/>
    </source>
</evidence>
<evidence type="ECO:0000256" key="3">
    <source>
        <dbReference type="ARBA" id="ARBA00022679"/>
    </source>
</evidence>
<dbReference type="EMBL" id="KL218498">
    <property type="protein sequence ID" value="KFP05987.1"/>
    <property type="molecule type" value="Genomic_DNA"/>
</dbReference>
<dbReference type="GO" id="GO:0003964">
    <property type="term" value="F:RNA-directed DNA polymerase activity"/>
    <property type="evidence" value="ECO:0007669"/>
    <property type="project" value="UniProtKB-KW"/>
</dbReference>
<dbReference type="STRING" id="9244.A0A091ICM8"/>
<dbReference type="PANTHER" id="PTHR41694">
    <property type="entry name" value="ENDOGENOUS RETROVIRUS GROUP K MEMBER POL PROTEIN"/>
    <property type="match status" value="1"/>
</dbReference>
<feature type="non-terminal residue" evidence="10">
    <location>
        <position position="1"/>
    </location>
</feature>
<feature type="domain" description="Reverse transcriptase" evidence="9">
    <location>
        <begin position="20"/>
        <end position="207"/>
    </location>
</feature>